<sequence>MGLKRNFFTLPKETEAEITLIGTGGGYGESMVVRVGRNWIIVDSCINPKTKDVLPLQYLEEIGANLNDVSLVICTHWHNDHIRGLSHILEVCENAKFIVPRVNDKDKFVRFITLDSEKEAKGGFSSIDEFGKCLELSVSKKIKVVRASSNQVLGKIQFNVGGNDLGEFEIDSLSPSESVVAHFDRELGALLDKRFSVVSVPEKGPNDKSVVILIKHKKFSALLGADLEVKENQDQGWHDIINNCLMFNTKPVIYKLPHHGSQNGYHEDIFKNIIGDNAILKLTPWNRGSKLPELEMLKKYREHSTDLFITSPVHNNQPRPKARSKSLHKMAELFSKNLSEMKFELGIVRSRIDLSDSHPMVSVELFGSAFKVAD</sequence>
<comment type="caution">
    <text evidence="2">The sequence shown here is derived from an EMBL/GenBank/DDBJ whole genome shotgun (WGS) entry which is preliminary data.</text>
</comment>
<accession>A0A4S8RSG6</accession>
<evidence type="ECO:0000313" key="2">
    <source>
        <dbReference type="EMBL" id="THV61673.1"/>
    </source>
</evidence>
<keyword evidence="3" id="KW-1185">Reference proteome</keyword>
<dbReference type="InterPro" id="IPR001279">
    <property type="entry name" value="Metallo-B-lactamas"/>
</dbReference>
<dbReference type="PANTHER" id="PTHR30619:SF1">
    <property type="entry name" value="RECOMBINATION PROTEIN 2"/>
    <property type="match status" value="1"/>
</dbReference>
<dbReference type="InterPro" id="IPR052159">
    <property type="entry name" value="Competence_DNA_uptake"/>
</dbReference>
<dbReference type="Proteomes" id="UP000310406">
    <property type="component" value="Unassembled WGS sequence"/>
</dbReference>
<dbReference type="Pfam" id="PF00753">
    <property type="entry name" value="Lactamase_B"/>
    <property type="match status" value="1"/>
</dbReference>
<dbReference type="AlphaFoldDB" id="A0A4S8RSG6"/>
<evidence type="ECO:0000313" key="3">
    <source>
        <dbReference type="Proteomes" id="UP000310406"/>
    </source>
</evidence>
<keyword evidence="2" id="KW-0378">Hydrolase</keyword>
<dbReference type="GO" id="GO:0016787">
    <property type="term" value="F:hydrolase activity"/>
    <property type="evidence" value="ECO:0007669"/>
    <property type="project" value="UniProtKB-KW"/>
</dbReference>
<dbReference type="SUPFAM" id="SSF56281">
    <property type="entry name" value="Metallo-hydrolase/oxidoreductase"/>
    <property type="match status" value="1"/>
</dbReference>
<dbReference type="OrthoDB" id="9802897at2"/>
<organism evidence="2 3">
    <name type="scientific">Flagellimonas alvinocaridis</name>
    <dbReference type="NCBI Taxonomy" id="2530200"/>
    <lineage>
        <taxon>Bacteria</taxon>
        <taxon>Pseudomonadati</taxon>
        <taxon>Bacteroidota</taxon>
        <taxon>Flavobacteriia</taxon>
        <taxon>Flavobacteriales</taxon>
        <taxon>Flavobacteriaceae</taxon>
        <taxon>Flagellimonas</taxon>
    </lineage>
</organism>
<proteinExistence type="predicted"/>
<dbReference type="EMBL" id="SNTZ01000001">
    <property type="protein sequence ID" value="THV61673.1"/>
    <property type="molecule type" value="Genomic_DNA"/>
</dbReference>
<gene>
    <name evidence="2" type="ORF">EZV76_04890</name>
</gene>
<evidence type="ECO:0000259" key="1">
    <source>
        <dbReference type="Pfam" id="PF00753"/>
    </source>
</evidence>
<dbReference type="RefSeq" id="WP_136565446.1">
    <property type="nucleotide sequence ID" value="NZ_SNTZ01000001.1"/>
</dbReference>
<protein>
    <submittedName>
        <fullName evidence="2">MBL fold metallo-hydrolase</fullName>
    </submittedName>
</protein>
<dbReference type="InterPro" id="IPR036866">
    <property type="entry name" value="RibonucZ/Hydroxyglut_hydro"/>
</dbReference>
<name>A0A4S8RSG6_9FLAO</name>
<feature type="domain" description="Metallo-beta-lactamase" evidence="1">
    <location>
        <begin position="24"/>
        <end position="100"/>
    </location>
</feature>
<dbReference type="Gene3D" id="3.60.15.10">
    <property type="entry name" value="Ribonuclease Z/Hydroxyacylglutathione hydrolase-like"/>
    <property type="match status" value="1"/>
</dbReference>
<reference evidence="2 3" key="1">
    <citation type="submission" date="2019-03" db="EMBL/GenBank/DDBJ databases">
        <title>Muricauda SCR12 sp.nov, a marine bacterium isolated from Pacific Ocean:the Okinawa trough.</title>
        <authorList>
            <person name="Liu L."/>
        </authorList>
    </citation>
    <scope>NUCLEOTIDE SEQUENCE [LARGE SCALE GENOMIC DNA]</scope>
    <source>
        <strain evidence="2 3">SCR12</strain>
    </source>
</reference>
<dbReference type="PANTHER" id="PTHR30619">
    <property type="entry name" value="DNA INTERNALIZATION/COMPETENCE PROTEIN COMEC/REC2"/>
    <property type="match status" value="1"/>
</dbReference>